<protein>
    <recommendedName>
        <fullName evidence="2">prephenate dehydratase</fullName>
        <ecNumber evidence="2">4.2.1.51</ecNumber>
    </recommendedName>
</protein>
<dbReference type="GO" id="GO:0005737">
    <property type="term" value="C:cytoplasm"/>
    <property type="evidence" value="ECO:0007669"/>
    <property type="project" value="TreeGrafter"/>
</dbReference>
<proteinExistence type="predicted"/>
<name>A0AAV5QQD8_9ASCO</name>
<dbReference type="EMBL" id="BTFZ01000011">
    <property type="protein sequence ID" value="GMM36697.1"/>
    <property type="molecule type" value="Genomic_DNA"/>
</dbReference>
<evidence type="ECO:0000313" key="9">
    <source>
        <dbReference type="EMBL" id="GMM36697.1"/>
    </source>
</evidence>
<keyword evidence="4" id="KW-0057">Aromatic amino acid biosynthesis</keyword>
<dbReference type="PROSITE" id="PS00857">
    <property type="entry name" value="PREPHENATE_DEHYDR_1"/>
    <property type="match status" value="1"/>
</dbReference>
<sequence>MSSGVIRVAFLGPEGSFCHQAALQQFSKISNSHKIQYCPQTSIANCFSSIDSKNVNYSVIPFENSTNGLVAFTYDLLRNHFFKTSLNVKSSNNNRNSPNFEVIGEQYVSIHHNLLSTASSLGSITKIYSHPQVWSQCSNFFGSGKLSPTVVKVDSSSTSRAAQLVTEDIKNGITTTAAICSVTASEIYGLKPILTNIEDDNNNTTRFLVLADKDEKSYLNEIIKETEKNDLEKNPSKPYVTLVGITVHNENTGVLCDVLSYFKQYNINLSTINTRPSQLVKWQYIFFIEFWGNPRDEHVVKCLDSIKKISEDLKILGSFARDDMYYDNKVDVNDTML</sequence>
<dbReference type="SUPFAM" id="SSF53850">
    <property type="entry name" value="Periplasmic binding protein-like II"/>
    <property type="match status" value="1"/>
</dbReference>
<evidence type="ECO:0000256" key="6">
    <source>
        <dbReference type="ARBA" id="ARBA00023239"/>
    </source>
</evidence>
<dbReference type="Proteomes" id="UP001360560">
    <property type="component" value="Unassembled WGS sequence"/>
</dbReference>
<dbReference type="Gene3D" id="3.40.190.10">
    <property type="entry name" value="Periplasmic binding protein-like II"/>
    <property type="match status" value="2"/>
</dbReference>
<organism evidence="9 10">
    <name type="scientific">Saccharomycopsis crataegensis</name>
    <dbReference type="NCBI Taxonomy" id="43959"/>
    <lineage>
        <taxon>Eukaryota</taxon>
        <taxon>Fungi</taxon>
        <taxon>Dikarya</taxon>
        <taxon>Ascomycota</taxon>
        <taxon>Saccharomycotina</taxon>
        <taxon>Saccharomycetes</taxon>
        <taxon>Saccharomycopsidaceae</taxon>
        <taxon>Saccharomycopsis</taxon>
    </lineage>
</organism>
<comment type="pathway">
    <text evidence="1">Amino-acid biosynthesis; L-phenylalanine biosynthesis; phenylpyruvate from prephenate: step 1/1.</text>
</comment>
<dbReference type="PANTHER" id="PTHR21022:SF19">
    <property type="entry name" value="PREPHENATE DEHYDRATASE-RELATED"/>
    <property type="match status" value="1"/>
</dbReference>
<evidence type="ECO:0000256" key="2">
    <source>
        <dbReference type="ARBA" id="ARBA00013147"/>
    </source>
</evidence>
<dbReference type="Pfam" id="PF00800">
    <property type="entry name" value="PDT"/>
    <property type="match status" value="1"/>
</dbReference>
<dbReference type="InterPro" id="IPR008242">
    <property type="entry name" value="Chor_mutase/pphenate_deHydtase"/>
</dbReference>
<dbReference type="AlphaFoldDB" id="A0AAV5QQD8"/>
<dbReference type="FunFam" id="3.40.190.10:FF:000254">
    <property type="entry name" value="Prephenate dehydratase"/>
    <property type="match status" value="1"/>
</dbReference>
<evidence type="ECO:0000256" key="5">
    <source>
        <dbReference type="ARBA" id="ARBA00023222"/>
    </source>
</evidence>
<keyword evidence="10" id="KW-1185">Reference proteome</keyword>
<dbReference type="Gene3D" id="3.30.70.260">
    <property type="match status" value="1"/>
</dbReference>
<dbReference type="PROSITE" id="PS51671">
    <property type="entry name" value="ACT"/>
    <property type="match status" value="1"/>
</dbReference>
<dbReference type="SUPFAM" id="SSF55021">
    <property type="entry name" value="ACT-like"/>
    <property type="match status" value="1"/>
</dbReference>
<dbReference type="GO" id="GO:0009094">
    <property type="term" value="P:L-phenylalanine biosynthetic process"/>
    <property type="evidence" value="ECO:0007669"/>
    <property type="project" value="UniProtKB-KW"/>
</dbReference>
<evidence type="ECO:0000259" key="7">
    <source>
        <dbReference type="PROSITE" id="PS51171"/>
    </source>
</evidence>
<dbReference type="CDD" id="cd04905">
    <property type="entry name" value="ACT_CM-PDT"/>
    <property type="match status" value="1"/>
</dbReference>
<evidence type="ECO:0000313" key="10">
    <source>
        <dbReference type="Proteomes" id="UP001360560"/>
    </source>
</evidence>
<dbReference type="PIRSF" id="PIRSF001500">
    <property type="entry name" value="Chor_mut_pdt_Ppr"/>
    <property type="match status" value="1"/>
</dbReference>
<dbReference type="CDD" id="cd13532">
    <property type="entry name" value="PBP2_PDT_like"/>
    <property type="match status" value="1"/>
</dbReference>
<feature type="domain" description="ACT" evidence="8">
    <location>
        <begin position="243"/>
        <end position="318"/>
    </location>
</feature>
<evidence type="ECO:0000256" key="3">
    <source>
        <dbReference type="ARBA" id="ARBA00022605"/>
    </source>
</evidence>
<evidence type="ECO:0000256" key="1">
    <source>
        <dbReference type="ARBA" id="ARBA00004741"/>
    </source>
</evidence>
<evidence type="ECO:0000256" key="4">
    <source>
        <dbReference type="ARBA" id="ARBA00023141"/>
    </source>
</evidence>
<evidence type="ECO:0000259" key="8">
    <source>
        <dbReference type="PROSITE" id="PS51671"/>
    </source>
</evidence>
<reference evidence="9 10" key="1">
    <citation type="journal article" date="2023" name="Elife">
        <title>Identification of key yeast species and microbe-microbe interactions impacting larval growth of Drosophila in the wild.</title>
        <authorList>
            <person name="Mure A."/>
            <person name="Sugiura Y."/>
            <person name="Maeda R."/>
            <person name="Honda K."/>
            <person name="Sakurai N."/>
            <person name="Takahashi Y."/>
            <person name="Watada M."/>
            <person name="Katoh T."/>
            <person name="Gotoh A."/>
            <person name="Gotoh Y."/>
            <person name="Taniguchi I."/>
            <person name="Nakamura K."/>
            <person name="Hayashi T."/>
            <person name="Katayama T."/>
            <person name="Uemura T."/>
            <person name="Hattori Y."/>
        </authorList>
    </citation>
    <scope>NUCLEOTIDE SEQUENCE [LARGE SCALE GENOMIC DNA]</scope>
    <source>
        <strain evidence="9 10">SC-9</strain>
    </source>
</reference>
<dbReference type="InterPro" id="IPR002912">
    <property type="entry name" value="ACT_dom"/>
</dbReference>
<feature type="domain" description="Prephenate dehydratase" evidence="7">
    <location>
        <begin position="7"/>
        <end position="212"/>
    </location>
</feature>
<dbReference type="InterPro" id="IPR001086">
    <property type="entry name" value="Preph_deHydtase"/>
</dbReference>
<dbReference type="InterPro" id="IPR045865">
    <property type="entry name" value="ACT-like_dom_sf"/>
</dbReference>
<keyword evidence="3" id="KW-0028">Amino-acid biosynthesis</keyword>
<dbReference type="GO" id="GO:0004664">
    <property type="term" value="F:prephenate dehydratase activity"/>
    <property type="evidence" value="ECO:0007669"/>
    <property type="project" value="UniProtKB-EC"/>
</dbReference>
<dbReference type="RefSeq" id="XP_064853693.1">
    <property type="nucleotide sequence ID" value="XM_064997621.1"/>
</dbReference>
<dbReference type="PANTHER" id="PTHR21022">
    <property type="entry name" value="PREPHENATE DEHYDRATASE P PROTEIN"/>
    <property type="match status" value="1"/>
</dbReference>
<gene>
    <name evidence="9" type="ORF">DASC09_040220</name>
</gene>
<keyword evidence="6" id="KW-0456">Lyase</keyword>
<keyword evidence="5" id="KW-0584">Phenylalanine biosynthesis</keyword>
<dbReference type="InterPro" id="IPR018528">
    <property type="entry name" value="Preph_deHydtase_CS"/>
</dbReference>
<dbReference type="GeneID" id="90074672"/>
<dbReference type="PROSITE" id="PS51171">
    <property type="entry name" value="PREPHENATE_DEHYDR_3"/>
    <property type="match status" value="1"/>
</dbReference>
<dbReference type="EC" id="4.2.1.51" evidence="2"/>
<comment type="caution">
    <text evidence="9">The sequence shown here is derived from an EMBL/GenBank/DDBJ whole genome shotgun (WGS) entry which is preliminary data.</text>
</comment>
<accession>A0AAV5QQD8</accession>